<evidence type="ECO:0000313" key="1">
    <source>
        <dbReference type="EMBL" id="GLK90001.1"/>
    </source>
</evidence>
<proteinExistence type="predicted"/>
<name>A0A9W6K5T4_9PSED</name>
<keyword evidence="2" id="KW-1185">Reference proteome</keyword>
<sequence>MSFPYACARLREYFLPLGFEAVLDTPSLMTARVFDSDTGETLAAVAGLPWGPVTTNVDLVGIIGAMEEEMRIRELVHEPSSARLADKG</sequence>
<dbReference type="RefSeq" id="WP_373877865.1">
    <property type="nucleotide sequence ID" value="NZ_BSFN01000008.1"/>
</dbReference>
<evidence type="ECO:0000313" key="2">
    <source>
        <dbReference type="Proteomes" id="UP001143328"/>
    </source>
</evidence>
<dbReference type="Pfam" id="PF07865">
    <property type="entry name" value="DUF1652"/>
    <property type="match status" value="1"/>
</dbReference>
<reference evidence="1" key="1">
    <citation type="journal article" date="2014" name="Int. J. Syst. Evol. Microbiol.">
        <title>Complete genome sequence of Corynebacterium casei LMG S-19264T (=DSM 44701T), isolated from a smear-ripened cheese.</title>
        <authorList>
            <consortium name="US DOE Joint Genome Institute (JGI-PGF)"/>
            <person name="Walter F."/>
            <person name="Albersmeier A."/>
            <person name="Kalinowski J."/>
            <person name="Ruckert C."/>
        </authorList>
    </citation>
    <scope>NUCLEOTIDE SEQUENCE</scope>
    <source>
        <strain evidence="1">VKM B-2935</strain>
    </source>
</reference>
<dbReference type="EMBL" id="BSFN01000008">
    <property type="protein sequence ID" value="GLK90001.1"/>
    <property type="molecule type" value="Genomic_DNA"/>
</dbReference>
<gene>
    <name evidence="1" type="ORF">GCM10017655_30630</name>
</gene>
<organism evidence="1 2">
    <name type="scientific">Pseudomonas turukhanskensis</name>
    <dbReference type="NCBI Taxonomy" id="1806536"/>
    <lineage>
        <taxon>Bacteria</taxon>
        <taxon>Pseudomonadati</taxon>
        <taxon>Pseudomonadota</taxon>
        <taxon>Gammaproteobacteria</taxon>
        <taxon>Pseudomonadales</taxon>
        <taxon>Pseudomonadaceae</taxon>
        <taxon>Pseudomonas</taxon>
    </lineage>
</organism>
<comment type="caution">
    <text evidence="1">The sequence shown here is derived from an EMBL/GenBank/DDBJ whole genome shotgun (WGS) entry which is preliminary data.</text>
</comment>
<dbReference type="InterPro" id="IPR012448">
    <property type="entry name" value="DUF1652"/>
</dbReference>
<protein>
    <submittedName>
        <fullName evidence="1">Uncharacterized protein</fullName>
    </submittedName>
</protein>
<reference evidence="1" key="2">
    <citation type="submission" date="2023-01" db="EMBL/GenBank/DDBJ databases">
        <authorList>
            <person name="Sun Q."/>
            <person name="Evtushenko L."/>
        </authorList>
    </citation>
    <scope>NUCLEOTIDE SEQUENCE</scope>
    <source>
        <strain evidence="1">VKM B-2935</strain>
    </source>
</reference>
<dbReference type="AlphaFoldDB" id="A0A9W6K5T4"/>
<accession>A0A9W6K5T4</accession>
<dbReference type="Proteomes" id="UP001143328">
    <property type="component" value="Unassembled WGS sequence"/>
</dbReference>